<dbReference type="Proteomes" id="UP000244336">
    <property type="component" value="Chromosome 1"/>
</dbReference>
<sequence length="124" mass="13736">MMISREGEGARARPTYKRACIVWCQRCRESDRGVIGGGTSHSTVCVHELEMHVDAAAFCDAIGPPPPPDLYHACLLTKFRHLACITNQASNNTLRAPIPSTFLMCALRHTVQSWLHARTHRPSA</sequence>
<protein>
    <submittedName>
        <fullName evidence="1">Uncharacterized protein</fullName>
    </submittedName>
</protein>
<evidence type="ECO:0000313" key="2">
    <source>
        <dbReference type="Proteomes" id="UP000244336"/>
    </source>
</evidence>
<evidence type="ECO:0000313" key="1">
    <source>
        <dbReference type="EMBL" id="PUZ73657.1"/>
    </source>
</evidence>
<name>A0A2T7F0R1_9POAL</name>
<keyword evidence="2" id="KW-1185">Reference proteome</keyword>
<dbReference type="Gramene" id="PUZ73657">
    <property type="protein sequence ID" value="PUZ73657"/>
    <property type="gene ID" value="GQ55_1G004900"/>
</dbReference>
<gene>
    <name evidence="1" type="ORF">GQ55_1G004900</name>
</gene>
<dbReference type="AlphaFoldDB" id="A0A2T7F0R1"/>
<proteinExistence type="predicted"/>
<organism evidence="1 2">
    <name type="scientific">Panicum hallii var. hallii</name>
    <dbReference type="NCBI Taxonomy" id="1504633"/>
    <lineage>
        <taxon>Eukaryota</taxon>
        <taxon>Viridiplantae</taxon>
        <taxon>Streptophyta</taxon>
        <taxon>Embryophyta</taxon>
        <taxon>Tracheophyta</taxon>
        <taxon>Spermatophyta</taxon>
        <taxon>Magnoliopsida</taxon>
        <taxon>Liliopsida</taxon>
        <taxon>Poales</taxon>
        <taxon>Poaceae</taxon>
        <taxon>PACMAD clade</taxon>
        <taxon>Panicoideae</taxon>
        <taxon>Panicodae</taxon>
        <taxon>Paniceae</taxon>
        <taxon>Panicinae</taxon>
        <taxon>Panicum</taxon>
        <taxon>Panicum sect. Panicum</taxon>
    </lineage>
</organism>
<accession>A0A2T7F0R1</accession>
<reference evidence="1 2" key="1">
    <citation type="submission" date="2018-04" db="EMBL/GenBank/DDBJ databases">
        <title>WGS assembly of Panicum hallii var. hallii HAL2.</title>
        <authorList>
            <person name="Lovell J."/>
            <person name="Jenkins J."/>
            <person name="Lowry D."/>
            <person name="Mamidi S."/>
            <person name="Sreedasyam A."/>
            <person name="Weng X."/>
            <person name="Barry K."/>
            <person name="Bonette J."/>
            <person name="Campitelli B."/>
            <person name="Daum C."/>
            <person name="Gordon S."/>
            <person name="Gould B."/>
            <person name="Lipzen A."/>
            <person name="MacQueen A."/>
            <person name="Palacio-Mejia J."/>
            <person name="Plott C."/>
            <person name="Shakirov E."/>
            <person name="Shu S."/>
            <person name="Yoshinaga Y."/>
            <person name="Zane M."/>
            <person name="Rokhsar D."/>
            <person name="Grimwood J."/>
            <person name="Schmutz J."/>
            <person name="Juenger T."/>
        </authorList>
    </citation>
    <scope>NUCLEOTIDE SEQUENCE [LARGE SCALE GENOMIC DNA]</scope>
    <source>
        <strain evidence="2">cv. HAL2</strain>
    </source>
</reference>
<dbReference type="EMBL" id="CM009749">
    <property type="protein sequence ID" value="PUZ73657.1"/>
    <property type="molecule type" value="Genomic_DNA"/>
</dbReference>